<dbReference type="Gene3D" id="1.10.150.240">
    <property type="entry name" value="Putative phosphatase, domain 2"/>
    <property type="match status" value="1"/>
</dbReference>
<dbReference type="InterPro" id="IPR023214">
    <property type="entry name" value="HAD_sf"/>
</dbReference>
<dbReference type="KEGG" id="ahg:AHOG_18225"/>
<dbReference type="Proteomes" id="UP000204221">
    <property type="component" value="Chromosome"/>
</dbReference>
<feature type="region of interest" description="Disordered" evidence="11">
    <location>
        <begin position="78"/>
        <end position="103"/>
    </location>
</feature>
<evidence type="ECO:0000256" key="5">
    <source>
        <dbReference type="ARBA" id="ARBA00022842"/>
    </source>
</evidence>
<evidence type="ECO:0000256" key="11">
    <source>
        <dbReference type="SAM" id="MobiDB-lite"/>
    </source>
</evidence>
<dbReference type="OrthoDB" id="9797743at2"/>
<keyword evidence="12" id="KW-0326">Glycosidase</keyword>
<dbReference type="GO" id="GO:0016798">
    <property type="term" value="F:hydrolase activity, acting on glycosyl bonds"/>
    <property type="evidence" value="ECO:0007669"/>
    <property type="project" value="UniProtKB-KW"/>
</dbReference>
<comment type="catalytic activity">
    <reaction evidence="8">
        <text>beta-D-glucose 1-phosphate = beta-D-glucose 6-phosphate</text>
        <dbReference type="Rhea" id="RHEA:20113"/>
        <dbReference type="ChEBI" id="CHEBI:57684"/>
        <dbReference type="ChEBI" id="CHEBI:58247"/>
        <dbReference type="EC" id="5.4.2.6"/>
    </reaction>
</comment>
<keyword evidence="13" id="KW-1185">Reference proteome</keyword>
<reference evidence="12 13" key="1">
    <citation type="submission" date="2017-07" db="EMBL/GenBank/DDBJ databases">
        <title>Complete genome sequence of Actinoalloteichus hoggarensis DSM 45943, type strain of Actinoalloteichus hoggarensis.</title>
        <authorList>
            <person name="Ruckert C."/>
            <person name="Nouioui I."/>
            <person name="Willmese J."/>
            <person name="van Wezel G."/>
            <person name="Klenk H.-P."/>
            <person name="Kalinowski J."/>
            <person name="Zotchev S.B."/>
        </authorList>
    </citation>
    <scope>NUCLEOTIDE SEQUENCE [LARGE SCALE GENOMIC DNA]</scope>
    <source>
        <strain evidence="12 13">DSM 45943</strain>
    </source>
</reference>
<dbReference type="SUPFAM" id="SSF56784">
    <property type="entry name" value="HAD-like"/>
    <property type="match status" value="1"/>
</dbReference>
<protein>
    <recommendedName>
        <fullName evidence="10">Beta-phosphoglucomutase</fullName>
        <ecNumber evidence="9">5.4.2.6</ecNumber>
    </recommendedName>
</protein>
<evidence type="ECO:0000313" key="12">
    <source>
        <dbReference type="EMBL" id="ASO21270.1"/>
    </source>
</evidence>
<evidence type="ECO:0000256" key="2">
    <source>
        <dbReference type="ARBA" id="ARBA00006171"/>
    </source>
</evidence>
<keyword evidence="6" id="KW-0413">Isomerase</keyword>
<dbReference type="SFLD" id="SFLDG01129">
    <property type="entry name" value="C1.5:_HAD__Beta-PGM__Phosphata"/>
    <property type="match status" value="1"/>
</dbReference>
<evidence type="ECO:0000256" key="4">
    <source>
        <dbReference type="ARBA" id="ARBA00022723"/>
    </source>
</evidence>
<evidence type="ECO:0000256" key="6">
    <source>
        <dbReference type="ARBA" id="ARBA00023235"/>
    </source>
</evidence>
<dbReference type="NCBIfam" id="TIGR02009">
    <property type="entry name" value="PGMB-YQAB-SF"/>
    <property type="match status" value="1"/>
</dbReference>
<organism evidence="12 13">
    <name type="scientific">Actinoalloteichus hoggarensis</name>
    <dbReference type="NCBI Taxonomy" id="1470176"/>
    <lineage>
        <taxon>Bacteria</taxon>
        <taxon>Bacillati</taxon>
        <taxon>Actinomycetota</taxon>
        <taxon>Actinomycetes</taxon>
        <taxon>Pseudonocardiales</taxon>
        <taxon>Pseudonocardiaceae</taxon>
        <taxon>Actinoalloteichus</taxon>
    </lineage>
</organism>
<feature type="compositionally biased region" description="Basic and acidic residues" evidence="11">
    <location>
        <begin position="290"/>
        <end position="302"/>
    </location>
</feature>
<dbReference type="NCBIfam" id="TIGR01509">
    <property type="entry name" value="HAD-SF-IA-v3"/>
    <property type="match status" value="1"/>
</dbReference>
<dbReference type="EMBL" id="CP022521">
    <property type="protein sequence ID" value="ASO21270.1"/>
    <property type="molecule type" value="Genomic_DNA"/>
</dbReference>
<evidence type="ECO:0000313" key="13">
    <source>
        <dbReference type="Proteomes" id="UP000204221"/>
    </source>
</evidence>
<feature type="compositionally biased region" description="Gly residues" evidence="11">
    <location>
        <begin position="317"/>
        <end position="330"/>
    </location>
</feature>
<accession>A0A221W5T4</accession>
<dbReference type="SFLD" id="SFLDS00003">
    <property type="entry name" value="Haloacid_Dehalogenase"/>
    <property type="match status" value="1"/>
</dbReference>
<gene>
    <name evidence="12" type="ORF">AHOG_18225</name>
</gene>
<comment type="similarity">
    <text evidence="2">Belongs to the HAD-like hydrolase superfamily. CbbY/CbbZ/Gph/YieH family.</text>
</comment>
<evidence type="ECO:0000256" key="3">
    <source>
        <dbReference type="ARBA" id="ARBA00022553"/>
    </source>
</evidence>
<keyword evidence="4" id="KW-0479">Metal-binding</keyword>
<keyword evidence="5" id="KW-0460">Magnesium</keyword>
<feature type="region of interest" description="Disordered" evidence="11">
    <location>
        <begin position="258"/>
        <end position="330"/>
    </location>
</feature>
<feature type="compositionally biased region" description="Basic and acidic residues" evidence="11">
    <location>
        <begin position="81"/>
        <end position="95"/>
    </location>
</feature>
<keyword evidence="7" id="KW-0119">Carbohydrate metabolism</keyword>
<name>A0A221W5T4_9PSEU</name>
<evidence type="ECO:0000256" key="7">
    <source>
        <dbReference type="ARBA" id="ARBA00023277"/>
    </source>
</evidence>
<dbReference type="GO" id="GO:0008801">
    <property type="term" value="F:beta-phosphoglucomutase activity"/>
    <property type="evidence" value="ECO:0007669"/>
    <property type="project" value="UniProtKB-EC"/>
</dbReference>
<dbReference type="InterPro" id="IPR023198">
    <property type="entry name" value="PGP-like_dom2"/>
</dbReference>
<sequence>MAGIDVREVAAALFDLDGVVTDTARVHAAAWRRLFDDFLATRPAAEGEDHRPFSQEDYLREVDGRSREDGARAFLSSRGIRLPDDGPDDGREDGTRAAGPAETVHDLTRRKDACFQHALADGVHVYPDARELVTSLRGCGLTVAVVSASRNCAAVLARAGIDDLFDARVDGLLAARRDLPGKPDPAVFLAAAELLGVPPDQTAVLEDAEAGVLAGRRGAFGLVVGVDRAGDGSRLRAAGAHVVVSNLDELAIHGCAEADRPATGPGRAGRDAAAGETRGQEIVDGPVEPSHGDGPARPDRHGGGPATTAGRRRTGSTGTGSAGPGSGRPS</sequence>
<evidence type="ECO:0000256" key="1">
    <source>
        <dbReference type="ARBA" id="ARBA00001946"/>
    </source>
</evidence>
<evidence type="ECO:0000256" key="9">
    <source>
        <dbReference type="ARBA" id="ARBA00044968"/>
    </source>
</evidence>
<dbReference type="EC" id="5.4.2.6" evidence="9"/>
<dbReference type="GO" id="GO:0046872">
    <property type="term" value="F:metal ion binding"/>
    <property type="evidence" value="ECO:0007669"/>
    <property type="project" value="UniProtKB-KW"/>
</dbReference>
<keyword evidence="12" id="KW-0378">Hydrolase</keyword>
<comment type="cofactor">
    <cofactor evidence="1">
        <name>Mg(2+)</name>
        <dbReference type="ChEBI" id="CHEBI:18420"/>
    </cofactor>
</comment>
<dbReference type="InterPro" id="IPR036412">
    <property type="entry name" value="HAD-like_sf"/>
</dbReference>
<keyword evidence="3" id="KW-0597">Phosphoprotein</keyword>
<dbReference type="AlphaFoldDB" id="A0A221W5T4"/>
<dbReference type="PRINTS" id="PR00413">
    <property type="entry name" value="HADHALOGNASE"/>
</dbReference>
<dbReference type="Gene3D" id="3.40.50.1000">
    <property type="entry name" value="HAD superfamily/HAD-like"/>
    <property type="match status" value="1"/>
</dbReference>
<dbReference type="InterPro" id="IPR051600">
    <property type="entry name" value="Beta-PGM-like"/>
</dbReference>
<proteinExistence type="inferred from homology"/>
<feature type="compositionally biased region" description="Low complexity" evidence="11">
    <location>
        <begin position="261"/>
        <end position="277"/>
    </location>
</feature>
<dbReference type="InterPro" id="IPR010976">
    <property type="entry name" value="B-phosphoglucomutase_hydrolase"/>
</dbReference>
<dbReference type="PANTHER" id="PTHR46193:SF18">
    <property type="entry name" value="HEXITOL PHOSPHATASE B"/>
    <property type="match status" value="1"/>
</dbReference>
<evidence type="ECO:0000256" key="10">
    <source>
        <dbReference type="ARBA" id="ARBA00044991"/>
    </source>
</evidence>
<dbReference type="InterPro" id="IPR006439">
    <property type="entry name" value="HAD-SF_hydro_IA"/>
</dbReference>
<dbReference type="Pfam" id="PF00702">
    <property type="entry name" value="Hydrolase"/>
    <property type="match status" value="1"/>
</dbReference>
<dbReference type="RefSeq" id="WP_093942459.1">
    <property type="nucleotide sequence ID" value="NZ_CP022521.1"/>
</dbReference>
<evidence type="ECO:0000256" key="8">
    <source>
        <dbReference type="ARBA" id="ARBA00044926"/>
    </source>
</evidence>
<dbReference type="PANTHER" id="PTHR46193">
    <property type="entry name" value="6-PHOSPHOGLUCONATE PHOSPHATASE"/>
    <property type="match status" value="1"/>
</dbReference>